<evidence type="ECO:0000313" key="3">
    <source>
        <dbReference type="Proteomes" id="UP000183208"/>
    </source>
</evidence>
<evidence type="ECO:0000313" key="2">
    <source>
        <dbReference type="EMBL" id="SEE53037.1"/>
    </source>
</evidence>
<gene>
    <name evidence="1" type="ORF">SAMN05444171_7810</name>
    <name evidence="2" type="ORF">SAMN05444171_7877</name>
</gene>
<dbReference type="AlphaFoldDB" id="A0A1H5JG43"/>
<sequence>MDAAAFLTEIIDYFATAKETPGDWWAHPEDLSSYNLDHRGRDGSKFWIDLEKDGTIMILWLPPGKTVPTIKRFSDAGQAVQDPR</sequence>
<dbReference type="RefSeq" id="WP_074830513.1">
    <property type="nucleotide sequence ID" value="NZ_FNTI01000001.1"/>
</dbReference>
<dbReference type="EMBL" id="FNTI01000001">
    <property type="protein sequence ID" value="SEE51486.1"/>
    <property type="molecule type" value="Genomic_DNA"/>
</dbReference>
<protein>
    <submittedName>
        <fullName evidence="1">Uncharacterized protein</fullName>
    </submittedName>
</protein>
<reference evidence="1 3" key="1">
    <citation type="submission" date="2016-10" db="EMBL/GenBank/DDBJ databases">
        <authorList>
            <person name="de Groot N.N."/>
        </authorList>
    </citation>
    <scope>NUCLEOTIDE SEQUENCE [LARGE SCALE GENOMIC DNA]</scope>
    <source>
        <strain evidence="1 3">GAS522</strain>
    </source>
</reference>
<dbReference type="EMBL" id="FNTI01000001">
    <property type="protein sequence ID" value="SEE53037.1"/>
    <property type="molecule type" value="Genomic_DNA"/>
</dbReference>
<name>A0A1H5JG43_9BRAD</name>
<dbReference type="Proteomes" id="UP000183208">
    <property type="component" value="Unassembled WGS sequence"/>
</dbReference>
<proteinExistence type="predicted"/>
<accession>A0A1H5JG43</accession>
<organism evidence="1 3">
    <name type="scientific">Bradyrhizobium lablabi</name>
    <dbReference type="NCBI Taxonomy" id="722472"/>
    <lineage>
        <taxon>Bacteria</taxon>
        <taxon>Pseudomonadati</taxon>
        <taxon>Pseudomonadota</taxon>
        <taxon>Alphaproteobacteria</taxon>
        <taxon>Hyphomicrobiales</taxon>
        <taxon>Nitrobacteraceae</taxon>
        <taxon>Bradyrhizobium</taxon>
    </lineage>
</organism>
<evidence type="ECO:0000313" key="1">
    <source>
        <dbReference type="EMBL" id="SEE51486.1"/>
    </source>
</evidence>